<dbReference type="Proteomes" id="UP001189429">
    <property type="component" value="Unassembled WGS sequence"/>
</dbReference>
<accession>A0ABN9U004</accession>
<sequence length="303" mass="32845">MIARRKRVLAADNTELLDDWLLRQAGTGAARVCVVLEAPVPPRDVELHWQPGVPPAPPAHECLRRIEPDSDEDSDEAADPDDGTGTFLGYLARRALGGLPSGSVLVGERTRTVWYLSRPSTGAMQTGAALCAICAAVLPWTGSASAWVQKKCAGEQCTDPQYPILDYNGDKCVCRQHPCWNDDGKVHSCVNPEAPYLAFAYLADGKLVCSCQKNPHFGSVYLAQDVCPGSTCTEENTPILEYSEDSNGCVCSSHPCLNDNGMTHSCKDDATSDYPILTFSYDKNEKLKCGCSKKFVPPGEKEL</sequence>
<gene>
    <name evidence="1" type="ORF">PCOR1329_LOCUS43955</name>
</gene>
<keyword evidence="2" id="KW-1185">Reference proteome</keyword>
<reference evidence="1" key="1">
    <citation type="submission" date="2023-10" db="EMBL/GenBank/DDBJ databases">
        <authorList>
            <person name="Chen Y."/>
            <person name="Shah S."/>
            <person name="Dougan E. K."/>
            <person name="Thang M."/>
            <person name="Chan C."/>
        </authorList>
    </citation>
    <scope>NUCLEOTIDE SEQUENCE [LARGE SCALE GENOMIC DNA]</scope>
</reference>
<protein>
    <submittedName>
        <fullName evidence="1">Uncharacterized protein</fullName>
    </submittedName>
</protein>
<evidence type="ECO:0000313" key="1">
    <source>
        <dbReference type="EMBL" id="CAK0851966.1"/>
    </source>
</evidence>
<organism evidence="1 2">
    <name type="scientific">Prorocentrum cordatum</name>
    <dbReference type="NCBI Taxonomy" id="2364126"/>
    <lineage>
        <taxon>Eukaryota</taxon>
        <taxon>Sar</taxon>
        <taxon>Alveolata</taxon>
        <taxon>Dinophyceae</taxon>
        <taxon>Prorocentrales</taxon>
        <taxon>Prorocentraceae</taxon>
        <taxon>Prorocentrum</taxon>
    </lineage>
</organism>
<proteinExistence type="predicted"/>
<evidence type="ECO:0000313" key="2">
    <source>
        <dbReference type="Proteomes" id="UP001189429"/>
    </source>
</evidence>
<name>A0ABN9U004_9DINO</name>
<dbReference type="EMBL" id="CAUYUJ010015282">
    <property type="protein sequence ID" value="CAK0851966.1"/>
    <property type="molecule type" value="Genomic_DNA"/>
</dbReference>
<comment type="caution">
    <text evidence="1">The sequence shown here is derived from an EMBL/GenBank/DDBJ whole genome shotgun (WGS) entry which is preliminary data.</text>
</comment>